<proteinExistence type="predicted"/>
<dbReference type="EMBL" id="JAHYIQ010000001">
    <property type="protein sequence ID" value="KAK1135563.1"/>
    <property type="molecule type" value="Genomic_DNA"/>
</dbReference>
<organism evidence="1 2">
    <name type="scientific">Melipona bicolor</name>
    <dbReference type="NCBI Taxonomy" id="60889"/>
    <lineage>
        <taxon>Eukaryota</taxon>
        <taxon>Metazoa</taxon>
        <taxon>Ecdysozoa</taxon>
        <taxon>Arthropoda</taxon>
        <taxon>Hexapoda</taxon>
        <taxon>Insecta</taxon>
        <taxon>Pterygota</taxon>
        <taxon>Neoptera</taxon>
        <taxon>Endopterygota</taxon>
        <taxon>Hymenoptera</taxon>
        <taxon>Apocrita</taxon>
        <taxon>Aculeata</taxon>
        <taxon>Apoidea</taxon>
        <taxon>Anthophila</taxon>
        <taxon>Apidae</taxon>
        <taxon>Melipona</taxon>
    </lineage>
</organism>
<keyword evidence="2" id="KW-1185">Reference proteome</keyword>
<evidence type="ECO:0000313" key="1">
    <source>
        <dbReference type="EMBL" id="KAK1135563.1"/>
    </source>
</evidence>
<evidence type="ECO:0000313" key="2">
    <source>
        <dbReference type="Proteomes" id="UP001177670"/>
    </source>
</evidence>
<protein>
    <submittedName>
        <fullName evidence="1">Uncharacterized protein</fullName>
    </submittedName>
</protein>
<dbReference type="Proteomes" id="UP001177670">
    <property type="component" value="Unassembled WGS sequence"/>
</dbReference>
<name>A0AA40GD11_9HYME</name>
<sequence length="120" mass="13722">MFISEESLFSIERQSSSILERPTNRNDVYLLSPNVQITPELSIEPRPRGKLLWKNMKSVPGIGGSIGEASIAFRVFRRFISSTFPLTFVGRLTNDKGSKNRAEIEMKCSIWKDDRNKIPF</sequence>
<comment type="caution">
    <text evidence="1">The sequence shown here is derived from an EMBL/GenBank/DDBJ whole genome shotgun (WGS) entry which is preliminary data.</text>
</comment>
<reference evidence="1" key="1">
    <citation type="submission" date="2021-10" db="EMBL/GenBank/DDBJ databases">
        <title>Melipona bicolor Genome sequencing and assembly.</title>
        <authorList>
            <person name="Araujo N.S."/>
            <person name="Arias M.C."/>
        </authorList>
    </citation>
    <scope>NUCLEOTIDE SEQUENCE</scope>
    <source>
        <strain evidence="1">USP_2M_L1-L4_2017</strain>
        <tissue evidence="1">Whole body</tissue>
    </source>
</reference>
<gene>
    <name evidence="1" type="ORF">K0M31_000149</name>
</gene>
<dbReference type="AlphaFoldDB" id="A0AA40GD11"/>
<accession>A0AA40GD11</accession>